<evidence type="ECO:0000313" key="2">
    <source>
        <dbReference type="Proteomes" id="UP001319200"/>
    </source>
</evidence>
<evidence type="ECO:0000313" key="1">
    <source>
        <dbReference type="EMBL" id="MBT1698107.1"/>
    </source>
</evidence>
<name>A0AAP2GQ42_9BACT</name>
<dbReference type="AlphaFoldDB" id="A0AAP2GQ42"/>
<proteinExistence type="predicted"/>
<dbReference type="RefSeq" id="WP_254163979.1">
    <property type="nucleotide sequence ID" value="NZ_JAHESF010000013.1"/>
</dbReference>
<dbReference type="Pfam" id="PF11751">
    <property type="entry name" value="PorP_SprF"/>
    <property type="match status" value="1"/>
</dbReference>
<comment type="caution">
    <text evidence="1">The sequence shown here is derived from an EMBL/GenBank/DDBJ whole genome shotgun (WGS) entry which is preliminary data.</text>
</comment>
<sequence length="310" mass="35032">MRKELGAVLVKVAVVLLMVIPAWRSAAQQKVQFSQYMFNSVVINPAYTGADEALSLTFINRTQWTGVDKAPSTQSLSAHTLFGKKHMGLGLTLINDQIGVHKNLDAMANYAYHLKTGDRSYLSMGLQAGVHNRRSDYASLAGTISNDPKLYNPLITHTFIDFGMGVYFRSPRFHWGVSAPELIPQRIELNDTLSVQMSKVNFFIFSKYRLPLNETTEVEPSVLIKYFAGVPVSFDINMNFVFRKVLTLGLSYRNQESIDFLLKAQLTPQLQFGYSYDYPIGEISRLSSGSHEIMVNYLFRYVRSNVTSPR</sequence>
<accession>A0AAP2GQ42</accession>
<dbReference type="EMBL" id="JAHESF010000013">
    <property type="protein sequence ID" value="MBT1698107.1"/>
    <property type="molecule type" value="Genomic_DNA"/>
</dbReference>
<dbReference type="Proteomes" id="UP001319200">
    <property type="component" value="Unassembled WGS sequence"/>
</dbReference>
<gene>
    <name evidence="1" type="ORF">KK083_14535</name>
</gene>
<keyword evidence="2" id="KW-1185">Reference proteome</keyword>
<organism evidence="1 2">
    <name type="scientific">Chryseosolibacter histidini</name>
    <dbReference type="NCBI Taxonomy" id="2782349"/>
    <lineage>
        <taxon>Bacteria</taxon>
        <taxon>Pseudomonadati</taxon>
        <taxon>Bacteroidota</taxon>
        <taxon>Cytophagia</taxon>
        <taxon>Cytophagales</taxon>
        <taxon>Chryseotaleaceae</taxon>
        <taxon>Chryseosolibacter</taxon>
    </lineage>
</organism>
<dbReference type="NCBIfam" id="TIGR03519">
    <property type="entry name" value="T9SS_PorP_fam"/>
    <property type="match status" value="1"/>
</dbReference>
<dbReference type="InterPro" id="IPR019861">
    <property type="entry name" value="PorP/SprF_Bacteroidetes"/>
</dbReference>
<reference evidence="1 2" key="1">
    <citation type="submission" date="2021-05" db="EMBL/GenBank/DDBJ databases">
        <title>A Polyphasic approach of four new species of the genus Ohtaekwangia: Ohtaekwangia histidinii sp. nov., Ohtaekwangia cretensis sp. nov., Ohtaekwangia indiensis sp. nov., Ohtaekwangia reichenbachii sp. nov. from diverse environment.</title>
        <authorList>
            <person name="Octaviana S."/>
        </authorList>
    </citation>
    <scope>NUCLEOTIDE SEQUENCE [LARGE SCALE GENOMIC DNA]</scope>
    <source>
        <strain evidence="1 2">PWU4</strain>
    </source>
</reference>
<protein>
    <submittedName>
        <fullName evidence="1">Type IX secretion system membrane protein PorP/SprF</fullName>
    </submittedName>
</protein>